<dbReference type="GO" id="GO:0004386">
    <property type="term" value="F:helicase activity"/>
    <property type="evidence" value="ECO:0007669"/>
    <property type="project" value="UniProtKB-KW"/>
</dbReference>
<dbReference type="Pfam" id="PF13086">
    <property type="entry name" value="AAA_11"/>
    <property type="match status" value="1"/>
</dbReference>
<dbReference type="Pfam" id="PF13087">
    <property type="entry name" value="AAA_12"/>
    <property type="match status" value="1"/>
</dbReference>
<proteinExistence type="predicted"/>
<dbReference type="OrthoDB" id="9757917at2"/>
<evidence type="ECO:0000313" key="5">
    <source>
        <dbReference type="Proteomes" id="UP000005045"/>
    </source>
</evidence>
<comment type="caution">
    <text evidence="4">The sequence shown here is derived from an EMBL/GenBank/DDBJ whole genome shotgun (WGS) entry which is preliminary data.</text>
</comment>
<evidence type="ECO:0000259" key="2">
    <source>
        <dbReference type="Pfam" id="PF13086"/>
    </source>
</evidence>
<dbReference type="RefSeq" id="WP_006053166.1">
    <property type="nucleotide sequence ID" value="NZ_ABLD01000051.1"/>
</dbReference>
<keyword evidence="4" id="KW-0347">Helicase</keyword>
<dbReference type="Gene3D" id="3.40.50.300">
    <property type="entry name" value="P-loop containing nucleotide triphosphate hydrolases"/>
    <property type="match status" value="2"/>
</dbReference>
<keyword evidence="4" id="KW-0067">ATP-binding</keyword>
<accession>B1GB66</accession>
<dbReference type="InterPro" id="IPR027417">
    <property type="entry name" value="P-loop_NTPase"/>
</dbReference>
<feature type="domain" description="DNA2/NAM7 helicase-like C-terminal" evidence="3">
    <location>
        <begin position="876"/>
        <end position="1075"/>
    </location>
</feature>
<name>B1GB66_PARG4</name>
<keyword evidence="4" id="KW-0547">Nucleotide-binding</keyword>
<keyword evidence="1" id="KW-0175">Coiled coil</keyword>
<keyword evidence="5" id="KW-1185">Reference proteome</keyword>
<feature type="coiled-coil region" evidence="1">
    <location>
        <begin position="28"/>
        <end position="62"/>
    </location>
</feature>
<organism evidence="4 5">
    <name type="scientific">Paraburkholderia graminis (strain ATCC 700544 / DSM 17151 / LMG 18924 / NCIMB 13744 / C4D1M)</name>
    <dbReference type="NCBI Taxonomy" id="396598"/>
    <lineage>
        <taxon>Bacteria</taxon>
        <taxon>Pseudomonadati</taxon>
        <taxon>Pseudomonadota</taxon>
        <taxon>Betaproteobacteria</taxon>
        <taxon>Burkholderiales</taxon>
        <taxon>Burkholderiaceae</taxon>
        <taxon>Paraburkholderia</taxon>
    </lineage>
</organism>
<protein>
    <submittedName>
        <fullName evidence="4">Superfamily I DNA and RNA helicase and helicase subunits-like protein</fullName>
    </submittedName>
</protein>
<dbReference type="InterPro" id="IPR047187">
    <property type="entry name" value="SF1_C_Upf1"/>
</dbReference>
<evidence type="ECO:0000259" key="3">
    <source>
        <dbReference type="Pfam" id="PF13087"/>
    </source>
</evidence>
<gene>
    <name evidence="4" type="ORF">BgramDRAFT_6600</name>
</gene>
<feature type="domain" description="DNA2/NAM7 helicase helicase" evidence="2">
    <location>
        <begin position="633"/>
        <end position="855"/>
    </location>
</feature>
<sequence length="1123" mass="127138">MWPLIGLAVFVAAKVVKWIFNSMSEEEAERSETLREEAETIYQEYEEACRTKQADLKRWTTEKAGHWRRKLLQALSDNRDKIAPIREGLDSLYEVVRIEIGADTTSPFRRLALQYAFCRIEDAKLRLDAYAAYLDHAEAQIARVTDGAAVLKLRPTEPLLPDEWLYRGKLVVVSLDEIRKPLPRFGHRLLFGRHESRQLALAVPFGDEIPVMITGAHKHQEGAFYGCVARGALYYEHIIPGEPVAMNVTHANRMEVSGTAFDEFVKISVPVTKLTHKHMLPLPGQALFVYPDAFNITLDSNPLVPESKRRAIGASQLPPPELGASYQHPLFVRVPEKLLDAVSDSQFFSPLTQWNLMVSDPESNQYVLGKSHVRLVATFGERVTGLQVEQVIQTEHMQIGHQLPFSVTLVTDAIDIRALHWQPAIDTFRQYATQIALNDGHDAARRAQSVFMRRWQSVLDYQREAESVRAVTFDTTPIAIDDRLSTLHVSAAQMREETLDASAFDYLRQVDKDSMLRREHCLRIERWDSERLSYIPAVPERHRGSLEYELTDEGTLAMRGQFPREWQESEGRYRFRVQLPATALRRQQRALDDFIHDRLVQPALKDILLSPQSYLPVDDPFWTGREIHWQGKLSPSQREAVSMALKAKHVALIQGPPGTGKTTAIVEMLYQLFTANPNCRVLLVSQQNTAVDNALERFIQRFPDLVQTAVQVIRIGNPDKVSASLKRYQFDERYAQFVERLSQDARRKVLETGSDRHDIACQWSTVIDYVMNTPDNLLDRPTLEELSTLLLADKNLVGATCVGLSTPKGGVDHLVFDVAIIDEAGRATVPELLIPLLRCRKAILIGDHYQLPPCVSPLLREDSARDVLPFLREAFLETSFFELLFEQLPTGSKAILKEQYRMAPEIGDLVGELFYTRKKARTLFNGVPAGDWERSALMTHSLNWMHVKGRQTRPAKSRSLCNLAEADAIVHFLASVAEFAEPHTEVAVITPYAAQKKLVLDRLNAYCTTHPERVGVLGRLAIKVDTVDAFQGSEADLVCYSTVRTQGALQFLLDRKRLNVACSRARHHLVFFGDAGFLENARAGGAGENYFATILKRAHRLNSQVPVQRDAPGKRRDRQRVPA</sequence>
<dbReference type="PANTHER" id="PTHR10887:SF495">
    <property type="entry name" value="HELICASE SENATAXIN ISOFORM X1-RELATED"/>
    <property type="match status" value="1"/>
</dbReference>
<evidence type="ECO:0000256" key="1">
    <source>
        <dbReference type="SAM" id="Coils"/>
    </source>
</evidence>
<dbReference type="InterPro" id="IPR041677">
    <property type="entry name" value="DNA2/NAM7_AAA_11"/>
</dbReference>
<dbReference type="SUPFAM" id="SSF52540">
    <property type="entry name" value="P-loop containing nucleoside triphosphate hydrolases"/>
    <property type="match status" value="1"/>
</dbReference>
<reference evidence="4 5" key="1">
    <citation type="submission" date="2008-03" db="EMBL/GenBank/DDBJ databases">
        <title>Sequencing of the draft genome and assembly of Burkholderia graminis C4D1M.</title>
        <authorList>
            <consortium name="US DOE Joint Genome Institute (JGI-PGF)"/>
            <person name="Copeland A."/>
            <person name="Lucas S."/>
            <person name="Lapidus A."/>
            <person name="Glavina del Rio T."/>
            <person name="Dalin E."/>
            <person name="Tice H."/>
            <person name="Bruce D."/>
            <person name="Goodwin L."/>
            <person name="Pitluck S."/>
            <person name="Larimer F."/>
            <person name="Land M.L."/>
            <person name="Hauser L."/>
            <person name="Tiedje J."/>
            <person name="Richardson P."/>
        </authorList>
    </citation>
    <scope>NUCLEOTIDE SEQUENCE [LARGE SCALE GENOMIC DNA]</scope>
    <source>
        <strain evidence="5">ATCC 700544 / DSM 17151 / LMG 18924 / NCIMB 13744 / C4D1M</strain>
    </source>
</reference>
<evidence type="ECO:0000313" key="4">
    <source>
        <dbReference type="EMBL" id="EDT06627.1"/>
    </source>
</evidence>
<dbReference type="AlphaFoldDB" id="B1GB66"/>
<dbReference type="CDD" id="cd18808">
    <property type="entry name" value="SF1_C_Upf1"/>
    <property type="match status" value="1"/>
</dbReference>
<dbReference type="Proteomes" id="UP000005045">
    <property type="component" value="Unassembled WGS sequence"/>
</dbReference>
<dbReference type="EMBL" id="ABLD01000051">
    <property type="protein sequence ID" value="EDT06627.1"/>
    <property type="molecule type" value="Genomic_DNA"/>
</dbReference>
<dbReference type="InterPro" id="IPR041679">
    <property type="entry name" value="DNA2/NAM7-like_C"/>
</dbReference>
<dbReference type="PANTHER" id="PTHR10887">
    <property type="entry name" value="DNA2/NAM7 HELICASE FAMILY"/>
    <property type="match status" value="1"/>
</dbReference>
<dbReference type="InterPro" id="IPR045055">
    <property type="entry name" value="DNA2/NAM7-like"/>
</dbReference>
<keyword evidence="4" id="KW-0378">Hydrolase</keyword>